<dbReference type="PANTHER" id="PTHR32419:SF6">
    <property type="entry name" value="GLUTATHIONE S-TRANSFERASE OMEGA-LIKE 1-RELATED"/>
    <property type="match status" value="1"/>
</dbReference>
<feature type="binding site" evidence="2">
    <location>
        <begin position="117"/>
        <end position="120"/>
    </location>
    <ligand>
        <name>glutathione</name>
        <dbReference type="ChEBI" id="CHEBI:57925"/>
    </ligand>
</feature>
<reference evidence="4 5" key="1">
    <citation type="submission" date="2016-10" db="EMBL/GenBank/DDBJ databases">
        <title>The whole genome sequencing and assembly of L. cotyniformis subsp. torquens DSM 20004 strain.</title>
        <authorList>
            <person name="Park M.-K."/>
            <person name="Lee Y.-J."/>
            <person name="Yi H."/>
            <person name="Bahn Y.-S."/>
            <person name="Kim J.F."/>
            <person name="Lee D.-W."/>
        </authorList>
    </citation>
    <scope>NUCLEOTIDE SEQUENCE [LARGE SCALE GENOMIC DNA]</scope>
    <source>
        <strain evidence="4 5">DSM 20004</strain>
    </source>
</reference>
<dbReference type="InterPro" id="IPR010987">
    <property type="entry name" value="Glutathione-S-Trfase_C-like"/>
</dbReference>
<organism evidence="4 5">
    <name type="scientific">Loigolactobacillus coryniformis subsp. torquens DSM 20004 = KCTC 3535</name>
    <dbReference type="NCBI Taxonomy" id="1423822"/>
    <lineage>
        <taxon>Bacteria</taxon>
        <taxon>Bacillati</taxon>
        <taxon>Bacillota</taxon>
        <taxon>Bacilli</taxon>
        <taxon>Lactobacillales</taxon>
        <taxon>Lactobacillaceae</taxon>
        <taxon>Loigolactobacillus</taxon>
    </lineage>
</organism>
<evidence type="ECO:0000313" key="5">
    <source>
        <dbReference type="Proteomes" id="UP000223559"/>
    </source>
</evidence>
<dbReference type="GO" id="GO:0004364">
    <property type="term" value="F:glutathione transferase activity"/>
    <property type="evidence" value="ECO:0007669"/>
    <property type="project" value="InterPro"/>
</dbReference>
<dbReference type="KEGG" id="lcy:LC20004_12285"/>
<dbReference type="OrthoDB" id="9769158at2"/>
<dbReference type="AlphaFoldDB" id="A0A2D1KR70"/>
<dbReference type="PANTHER" id="PTHR32419">
    <property type="entry name" value="GLUTATHIONYL-HYDROQUINONE REDUCTASE"/>
    <property type="match status" value="1"/>
</dbReference>
<dbReference type="InterPro" id="IPR036282">
    <property type="entry name" value="Glutathione-S-Trfase_C_sf"/>
</dbReference>
<proteinExistence type="predicted"/>
<dbReference type="InterPro" id="IPR004045">
    <property type="entry name" value="Glutathione_S-Trfase_N"/>
</dbReference>
<evidence type="ECO:0000256" key="2">
    <source>
        <dbReference type="PIRSR" id="PIRSR015753-2"/>
    </source>
</evidence>
<protein>
    <submittedName>
        <fullName evidence="4">Glutathione-dependent reductase</fullName>
    </submittedName>
</protein>
<dbReference type="CDD" id="cd03190">
    <property type="entry name" value="GST_C_Omega_like"/>
    <property type="match status" value="1"/>
</dbReference>
<dbReference type="Pfam" id="PF13410">
    <property type="entry name" value="GST_C_2"/>
    <property type="match status" value="1"/>
</dbReference>
<dbReference type="Gene3D" id="3.40.30.10">
    <property type="entry name" value="Glutaredoxin"/>
    <property type="match status" value="1"/>
</dbReference>
<dbReference type="EMBL" id="CP017697">
    <property type="protein sequence ID" value="ATO44636.1"/>
    <property type="molecule type" value="Genomic_DNA"/>
</dbReference>
<feature type="active site" description="Nucleophile" evidence="1">
    <location>
        <position position="49"/>
    </location>
</feature>
<keyword evidence="5" id="KW-1185">Reference proteome</keyword>
<dbReference type="Gene3D" id="1.20.1050.10">
    <property type="match status" value="1"/>
</dbReference>
<name>A0A2D1KR70_9LACO</name>
<dbReference type="GO" id="GO:0005737">
    <property type="term" value="C:cytoplasm"/>
    <property type="evidence" value="ECO:0007669"/>
    <property type="project" value="TreeGrafter"/>
</dbReference>
<feature type="site" description="Lowers pKa of active site Cys" evidence="3">
    <location>
        <position position="241"/>
    </location>
</feature>
<dbReference type="InterPro" id="IPR016639">
    <property type="entry name" value="GST_Omega/GSH"/>
</dbReference>
<gene>
    <name evidence="4" type="ORF">LC20004_12285</name>
</gene>
<dbReference type="SFLD" id="SFLDS00019">
    <property type="entry name" value="Glutathione_Transferase_(cytos"/>
    <property type="match status" value="1"/>
</dbReference>
<dbReference type="RefSeq" id="WP_029507705.1">
    <property type="nucleotide sequence ID" value="NZ_AEOS01000242.1"/>
</dbReference>
<dbReference type="PIRSF" id="PIRSF015753">
    <property type="entry name" value="GST"/>
    <property type="match status" value="1"/>
</dbReference>
<feature type="active site" description="Proton donor/acceptor" evidence="1">
    <location>
        <position position="183"/>
    </location>
</feature>
<feature type="site" description="Lowers pKa of active site Cys" evidence="3">
    <location>
        <position position="284"/>
    </location>
</feature>
<dbReference type="SFLD" id="SFLDG01206">
    <property type="entry name" value="Xi.1"/>
    <property type="match status" value="1"/>
</dbReference>
<evidence type="ECO:0000256" key="3">
    <source>
        <dbReference type="PIRSR" id="PIRSR015753-3"/>
    </source>
</evidence>
<accession>A0A2D1KR70</accession>
<evidence type="ECO:0000256" key="1">
    <source>
        <dbReference type="PIRSR" id="PIRSR015753-1"/>
    </source>
</evidence>
<dbReference type="InterPro" id="IPR040079">
    <property type="entry name" value="Glutathione_S-Trfase"/>
</dbReference>
<dbReference type="Pfam" id="PF13409">
    <property type="entry name" value="GST_N_2"/>
    <property type="match status" value="1"/>
</dbReference>
<dbReference type="Proteomes" id="UP000223559">
    <property type="component" value="Chromosome"/>
</dbReference>
<dbReference type="SFLD" id="SFLDG01148">
    <property type="entry name" value="Xi_(cytGST)"/>
    <property type="match status" value="1"/>
</dbReference>
<dbReference type="InterPro" id="IPR047047">
    <property type="entry name" value="GST_Omega-like_C"/>
</dbReference>
<dbReference type="PROSITE" id="PS50405">
    <property type="entry name" value="GST_CTER"/>
    <property type="match status" value="1"/>
</dbReference>
<feature type="binding site" evidence="2">
    <location>
        <position position="85"/>
    </location>
    <ligand>
        <name>glutathione</name>
        <dbReference type="ChEBI" id="CHEBI:57925"/>
    </ligand>
</feature>
<dbReference type="SUPFAM" id="SSF47616">
    <property type="entry name" value="GST C-terminal domain-like"/>
    <property type="match status" value="1"/>
</dbReference>
<sequence length="320" mass="36686">MSEALKPAEILASGKFERQENEFTTPFGDQPGELPVEAGRYRLLWSAACPWATRSAIVRELLGLEDAISIGKASPLRPQKDTADWAFTLDPDGVDPVLGIHELSEAYLKADPDYTGRPTVPAVVDLTTGKVVNNDYFKLTNYFEVEWKEYQRDDAPDLYPEDLREDIDTLNEIIFHDVNNGVYKAGFAQSQAAYEAAYNALFARLDWLEERLSKQRYLFGDQLTDSDVRLYTTLARFDVAYYDKFRCNKKRLRDYPNLWNYAKDLYSIPAFKNNTDFHAIKLHYHVSGHLSGSDTEFRVLPKGPDLSVWLEANDRQRFLA</sequence>
<evidence type="ECO:0000313" key="4">
    <source>
        <dbReference type="EMBL" id="ATO44636.1"/>
    </source>
</evidence>